<gene>
    <name evidence="1" type="ORF">POM88_036242</name>
</gene>
<name>A0AAD8HQ47_9APIA</name>
<protein>
    <submittedName>
        <fullName evidence="1">Uncharacterized protein</fullName>
    </submittedName>
</protein>
<proteinExistence type="predicted"/>
<accession>A0AAD8HQ47</accession>
<reference evidence="1" key="1">
    <citation type="submission" date="2023-02" db="EMBL/GenBank/DDBJ databases">
        <title>Genome of toxic invasive species Heracleum sosnowskyi carries increased number of genes despite the absence of recent whole-genome duplications.</title>
        <authorList>
            <person name="Schelkunov M."/>
            <person name="Shtratnikova V."/>
            <person name="Makarenko M."/>
            <person name="Klepikova A."/>
            <person name="Omelchenko D."/>
            <person name="Novikova G."/>
            <person name="Obukhova E."/>
            <person name="Bogdanov V."/>
            <person name="Penin A."/>
            <person name="Logacheva M."/>
        </authorList>
    </citation>
    <scope>NUCLEOTIDE SEQUENCE</scope>
    <source>
        <strain evidence="1">Hsosn_3</strain>
        <tissue evidence="1">Leaf</tissue>
    </source>
</reference>
<dbReference type="EMBL" id="JAUIZM010000008">
    <property type="protein sequence ID" value="KAK1370150.1"/>
    <property type="molecule type" value="Genomic_DNA"/>
</dbReference>
<comment type="caution">
    <text evidence="1">The sequence shown here is derived from an EMBL/GenBank/DDBJ whole genome shotgun (WGS) entry which is preliminary data.</text>
</comment>
<keyword evidence="2" id="KW-1185">Reference proteome</keyword>
<sequence>MTYLLTCEEHSVLPFVNTKDREPTFKRGVTDSMPFPLVLEDEVLLMAITMFRAMRMGAAWLRLFKPSLLRKEQGRVAELVRRKLDPILKVQAGGSRRKLLLGLEKYHREVLD</sequence>
<evidence type="ECO:0000313" key="1">
    <source>
        <dbReference type="EMBL" id="KAK1370150.1"/>
    </source>
</evidence>
<dbReference type="AlphaFoldDB" id="A0AAD8HQ47"/>
<dbReference type="Proteomes" id="UP001237642">
    <property type="component" value="Unassembled WGS sequence"/>
</dbReference>
<organism evidence="1 2">
    <name type="scientific">Heracleum sosnowskyi</name>
    <dbReference type="NCBI Taxonomy" id="360622"/>
    <lineage>
        <taxon>Eukaryota</taxon>
        <taxon>Viridiplantae</taxon>
        <taxon>Streptophyta</taxon>
        <taxon>Embryophyta</taxon>
        <taxon>Tracheophyta</taxon>
        <taxon>Spermatophyta</taxon>
        <taxon>Magnoliopsida</taxon>
        <taxon>eudicotyledons</taxon>
        <taxon>Gunneridae</taxon>
        <taxon>Pentapetalae</taxon>
        <taxon>asterids</taxon>
        <taxon>campanulids</taxon>
        <taxon>Apiales</taxon>
        <taxon>Apiaceae</taxon>
        <taxon>Apioideae</taxon>
        <taxon>apioid superclade</taxon>
        <taxon>Tordylieae</taxon>
        <taxon>Tordyliinae</taxon>
        <taxon>Heracleum</taxon>
    </lineage>
</organism>
<reference evidence="1" key="2">
    <citation type="submission" date="2023-05" db="EMBL/GenBank/DDBJ databases">
        <authorList>
            <person name="Schelkunov M.I."/>
        </authorList>
    </citation>
    <scope>NUCLEOTIDE SEQUENCE</scope>
    <source>
        <strain evidence="1">Hsosn_3</strain>
        <tissue evidence="1">Leaf</tissue>
    </source>
</reference>
<evidence type="ECO:0000313" key="2">
    <source>
        <dbReference type="Proteomes" id="UP001237642"/>
    </source>
</evidence>